<proteinExistence type="predicted"/>
<dbReference type="PROSITE" id="PS00409">
    <property type="entry name" value="PROKAR_NTER_METHYL"/>
    <property type="match status" value="1"/>
</dbReference>
<reference evidence="2 3" key="1">
    <citation type="journal article" date="2015" name="Nature">
        <title>rRNA introns, odd ribosomes, and small enigmatic genomes across a large radiation of phyla.</title>
        <authorList>
            <person name="Brown C.T."/>
            <person name="Hug L.A."/>
            <person name="Thomas B.C."/>
            <person name="Sharon I."/>
            <person name="Castelle C.J."/>
            <person name="Singh A."/>
            <person name="Wilkins M.J."/>
            <person name="Williams K.H."/>
            <person name="Banfield J.F."/>
        </authorList>
    </citation>
    <scope>NUCLEOTIDE SEQUENCE [LARGE SCALE GENOMIC DNA]</scope>
</reference>
<dbReference type="Proteomes" id="UP000034664">
    <property type="component" value="Unassembled WGS sequence"/>
</dbReference>
<name>A0A0G0T2D5_9BACT</name>
<evidence type="ECO:0000313" key="3">
    <source>
        <dbReference type="Proteomes" id="UP000034664"/>
    </source>
</evidence>
<accession>A0A0G0T2D5</accession>
<protein>
    <submittedName>
        <fullName evidence="2">Conserved hypothetical secreted protein</fullName>
    </submittedName>
</protein>
<evidence type="ECO:0000313" key="2">
    <source>
        <dbReference type="EMBL" id="KKR71203.1"/>
    </source>
</evidence>
<keyword evidence="1" id="KW-0472">Membrane</keyword>
<dbReference type="NCBIfam" id="TIGR02532">
    <property type="entry name" value="IV_pilin_GFxxxE"/>
    <property type="match status" value="1"/>
</dbReference>
<evidence type="ECO:0000256" key="1">
    <source>
        <dbReference type="SAM" id="Phobius"/>
    </source>
</evidence>
<dbReference type="EMBL" id="LBZM01000033">
    <property type="protein sequence ID" value="KKR71203.1"/>
    <property type="molecule type" value="Genomic_DNA"/>
</dbReference>
<keyword evidence="1" id="KW-1133">Transmembrane helix</keyword>
<keyword evidence="1" id="KW-0812">Transmembrane</keyword>
<dbReference type="SUPFAM" id="SSF54523">
    <property type="entry name" value="Pili subunits"/>
    <property type="match status" value="1"/>
</dbReference>
<dbReference type="InterPro" id="IPR012902">
    <property type="entry name" value="N_methyl_site"/>
</dbReference>
<gene>
    <name evidence="2" type="ORF">UU14_C0033G0011</name>
</gene>
<dbReference type="Pfam" id="PF07963">
    <property type="entry name" value="N_methyl"/>
    <property type="match status" value="1"/>
</dbReference>
<comment type="caution">
    <text evidence="2">The sequence shown here is derived from an EMBL/GenBank/DDBJ whole genome shotgun (WGS) entry which is preliminary data.</text>
</comment>
<feature type="transmembrane region" description="Helical" evidence="1">
    <location>
        <begin position="12"/>
        <end position="37"/>
    </location>
</feature>
<sequence length="165" mass="17978">MTNRRFQKGLTLIEALIAVAIFAIFALLVNSIFFNILRGTLKQESLKDVKQSGSVAMEIMEKTIREAESVTCNASSSITTINPDGTSTTTFQISTDAITGTTGTNVNKLTGEKVRVNSLAFTCDNTGVYPVVTITFILEHINNTTNPNRAEGFATMDFRTTVSLR</sequence>
<dbReference type="InterPro" id="IPR045584">
    <property type="entry name" value="Pilin-like"/>
</dbReference>
<dbReference type="AlphaFoldDB" id="A0A0G0T2D5"/>
<organism evidence="2 3">
    <name type="scientific">Candidatus Roizmanbacteria bacterium GW2011_GWB1_40_7</name>
    <dbReference type="NCBI Taxonomy" id="1618482"/>
    <lineage>
        <taxon>Bacteria</taxon>
        <taxon>Candidatus Roizmaniibacteriota</taxon>
    </lineage>
</organism>